<proteinExistence type="predicted"/>
<dbReference type="STRING" id="1302685.SAMN05444408_102229"/>
<accession>A0A1M4UPB6</accession>
<gene>
    <name evidence="1" type="ORF">SAMN05444408_102229</name>
</gene>
<organism evidence="1 2">
    <name type="scientific">Chryseobacterium takakiae</name>
    <dbReference type="NCBI Taxonomy" id="1302685"/>
    <lineage>
        <taxon>Bacteria</taxon>
        <taxon>Pseudomonadati</taxon>
        <taxon>Bacteroidota</taxon>
        <taxon>Flavobacteriia</taxon>
        <taxon>Flavobacteriales</taxon>
        <taxon>Weeksellaceae</taxon>
        <taxon>Chryseobacterium group</taxon>
        <taxon>Chryseobacterium</taxon>
    </lineage>
</organism>
<evidence type="ECO:0000313" key="2">
    <source>
        <dbReference type="Proteomes" id="UP000184236"/>
    </source>
</evidence>
<sequence length="258" mass="30519">MRQLFLVMLFFMNYNIYSQSILTVLNFNKKNEFNSENPVLETTTQTTFFNTNRIERKKDVQIYNEKNEVTSELRYDENGDLKQRLTRVYDGTGTRCLSRKIENWHPLLGHSYDTYYYGYDNKGFLNSIIEKDQNGKIVRKTIIINNDEGNPTELMLLIGNQVQGKEIAKYDYEKNEVTIQYFNKNDEIINSQKSKIEFSKSQPGDIVNEHGDVIKSIKFEMRIKYDKFGNWIKKVYYRFVNGKAIKESESTRAIKYGK</sequence>
<evidence type="ECO:0008006" key="3">
    <source>
        <dbReference type="Google" id="ProtNLM"/>
    </source>
</evidence>
<dbReference type="OrthoDB" id="1492679at2"/>
<keyword evidence="2" id="KW-1185">Reference proteome</keyword>
<dbReference type="RefSeq" id="WP_143149857.1">
    <property type="nucleotide sequence ID" value="NZ_FQVO01000002.1"/>
</dbReference>
<dbReference type="AlphaFoldDB" id="A0A1M4UPB6"/>
<dbReference type="Proteomes" id="UP000184236">
    <property type="component" value="Unassembled WGS sequence"/>
</dbReference>
<name>A0A1M4UPB6_9FLAO</name>
<protein>
    <recommendedName>
        <fullName evidence="3">YD repeat-containing protein</fullName>
    </recommendedName>
</protein>
<dbReference type="EMBL" id="FQVO01000002">
    <property type="protein sequence ID" value="SHE58601.1"/>
    <property type="molecule type" value="Genomic_DNA"/>
</dbReference>
<evidence type="ECO:0000313" key="1">
    <source>
        <dbReference type="EMBL" id="SHE58601.1"/>
    </source>
</evidence>
<reference evidence="2" key="1">
    <citation type="submission" date="2016-11" db="EMBL/GenBank/DDBJ databases">
        <authorList>
            <person name="Varghese N."/>
            <person name="Submissions S."/>
        </authorList>
    </citation>
    <scope>NUCLEOTIDE SEQUENCE [LARGE SCALE GENOMIC DNA]</scope>
    <source>
        <strain evidence="2">DSM 26898</strain>
    </source>
</reference>